<keyword evidence="3 5" id="KW-1133">Transmembrane helix</keyword>
<dbReference type="Proteomes" id="UP000766629">
    <property type="component" value="Unassembled WGS sequence"/>
</dbReference>
<reference evidence="7 8" key="1">
    <citation type="submission" date="2021-06" db="EMBL/GenBank/DDBJ databases">
        <title>50 bacteria genomes isolated from Dapeng, Shenzhen, China.</title>
        <authorList>
            <person name="Zheng W."/>
            <person name="Yu S."/>
            <person name="Huang Y."/>
        </authorList>
    </citation>
    <scope>NUCLEOTIDE SEQUENCE [LARGE SCALE GENOMIC DNA]</scope>
    <source>
        <strain evidence="7 8">DP1N14-2</strain>
    </source>
</reference>
<dbReference type="Pfam" id="PF04335">
    <property type="entry name" value="VirB8"/>
    <property type="match status" value="1"/>
</dbReference>
<dbReference type="Gene3D" id="3.10.450.230">
    <property type="entry name" value="VirB8 protein"/>
    <property type="match status" value="1"/>
</dbReference>
<evidence type="ECO:0000256" key="2">
    <source>
        <dbReference type="ARBA" id="ARBA00022692"/>
    </source>
</evidence>
<protein>
    <submittedName>
        <fullName evidence="7">VirB8 family protein</fullName>
    </submittedName>
</protein>
<accession>A0ABS7NL93</accession>
<dbReference type="PIRSF" id="PIRSF003299">
    <property type="entry name" value="VirB8_PtlE"/>
    <property type="match status" value="1"/>
</dbReference>
<dbReference type="InterPro" id="IPR026264">
    <property type="entry name" value="VirB8/PtlE"/>
</dbReference>
<dbReference type="EMBL" id="JAHVJA010000016">
    <property type="protein sequence ID" value="MBY6141960.1"/>
    <property type="molecule type" value="Genomic_DNA"/>
</dbReference>
<comment type="subcellular location">
    <subcellularLocation>
        <location evidence="1">Membrane</location>
        <topology evidence="1">Single-pass membrane protein</topology>
    </subcellularLocation>
</comment>
<evidence type="ECO:0000313" key="8">
    <source>
        <dbReference type="Proteomes" id="UP000766629"/>
    </source>
</evidence>
<keyword evidence="4 5" id="KW-0472">Membrane</keyword>
<sequence length="230" mass="26114">MIMKDAHDKEFQKYLSEARSFDYDLRIAAERSKRVAWIIAGCASVLALAAVSAVAALAPLKEVTPFVIRVDEASGVPEVMTALEDGGQTYDEAVSRYFLARYVRAREGYTYAEREAIFHEVSLLSSPEAQREFSDYYNASNPQSPQYTYGKDTKAEIKIRSIAFLGDGLAQVRFYRTEINEREDLRTRSHWVATINFEFDPRAEISSEDRLINPLGFIANNYRADPEVVE</sequence>
<evidence type="ECO:0000256" key="5">
    <source>
        <dbReference type="SAM" id="Phobius"/>
    </source>
</evidence>
<evidence type="ECO:0000256" key="4">
    <source>
        <dbReference type="ARBA" id="ARBA00023136"/>
    </source>
</evidence>
<comment type="caution">
    <text evidence="7">The sequence shown here is derived from an EMBL/GenBank/DDBJ whole genome shotgun (WGS) entry which is preliminary data.</text>
</comment>
<dbReference type="CDD" id="cd16424">
    <property type="entry name" value="VirB8"/>
    <property type="match status" value="1"/>
</dbReference>
<dbReference type="InterPro" id="IPR007430">
    <property type="entry name" value="VirB8"/>
</dbReference>
<organism evidence="7 8">
    <name type="scientific">Leisingera daeponensis</name>
    <dbReference type="NCBI Taxonomy" id="405746"/>
    <lineage>
        <taxon>Bacteria</taxon>
        <taxon>Pseudomonadati</taxon>
        <taxon>Pseudomonadota</taxon>
        <taxon>Alphaproteobacteria</taxon>
        <taxon>Rhodobacterales</taxon>
        <taxon>Roseobacteraceae</taxon>
        <taxon>Leisingera</taxon>
    </lineage>
</organism>
<evidence type="ECO:0000256" key="1">
    <source>
        <dbReference type="ARBA" id="ARBA00004167"/>
    </source>
</evidence>
<keyword evidence="2 5" id="KW-0812">Transmembrane</keyword>
<evidence type="ECO:0000313" key="7">
    <source>
        <dbReference type="EMBL" id="MBY6141960.1"/>
    </source>
</evidence>
<gene>
    <name evidence="7" type="ORF">KUV26_21210</name>
</gene>
<feature type="transmembrane region" description="Helical" evidence="5">
    <location>
        <begin position="35"/>
        <end position="58"/>
    </location>
</feature>
<evidence type="ECO:0000256" key="3">
    <source>
        <dbReference type="ARBA" id="ARBA00022989"/>
    </source>
</evidence>
<name>A0ABS7NL93_9RHOB</name>
<keyword evidence="8" id="KW-1185">Reference proteome</keyword>
<evidence type="ECO:0000259" key="6">
    <source>
        <dbReference type="Pfam" id="PF04335"/>
    </source>
</evidence>
<dbReference type="InterPro" id="IPR032710">
    <property type="entry name" value="NTF2-like_dom_sf"/>
</dbReference>
<feature type="domain" description="Bacterial virulence protein VirB8" evidence="6">
    <location>
        <begin position="18"/>
        <end position="227"/>
    </location>
</feature>
<proteinExistence type="predicted"/>
<dbReference type="SUPFAM" id="SSF54427">
    <property type="entry name" value="NTF2-like"/>
    <property type="match status" value="1"/>
</dbReference>